<feature type="non-terminal residue" evidence="2">
    <location>
        <position position="1"/>
    </location>
</feature>
<dbReference type="Pfam" id="PF04542">
    <property type="entry name" value="Sigma70_r2"/>
    <property type="match status" value="1"/>
</dbReference>
<dbReference type="InterPro" id="IPR013325">
    <property type="entry name" value="RNA_pol_sigma_r2"/>
</dbReference>
<feature type="domain" description="RNA polymerase sigma-70 region 2" evidence="1">
    <location>
        <begin position="11"/>
        <end position="78"/>
    </location>
</feature>
<proteinExistence type="predicted"/>
<sequence length="81" mass="9397">SGSRAAFAEFYDRTSPWACDLLMQMFGDQRVSDELARSVYREVWACAPEYKTENGSPTAWVIMIAHRRAIEKIRSRPRREA</sequence>
<accession>A0ABV5XDC4</accession>
<dbReference type="Proteomes" id="UP001589587">
    <property type="component" value="Unassembled WGS sequence"/>
</dbReference>
<dbReference type="EMBL" id="JBHMAS010000014">
    <property type="protein sequence ID" value="MFB9779687.1"/>
    <property type="molecule type" value="Genomic_DNA"/>
</dbReference>
<organism evidence="2 3">
    <name type="scientific">Rhodococcus baikonurensis</name>
    <dbReference type="NCBI Taxonomy" id="172041"/>
    <lineage>
        <taxon>Bacteria</taxon>
        <taxon>Bacillati</taxon>
        <taxon>Actinomycetota</taxon>
        <taxon>Actinomycetes</taxon>
        <taxon>Mycobacteriales</taxon>
        <taxon>Nocardiaceae</taxon>
        <taxon>Rhodococcus</taxon>
        <taxon>Rhodococcus erythropolis group</taxon>
    </lineage>
</organism>
<feature type="non-terminal residue" evidence="2">
    <location>
        <position position="81"/>
    </location>
</feature>
<reference evidence="2 3" key="1">
    <citation type="submission" date="2024-09" db="EMBL/GenBank/DDBJ databases">
        <authorList>
            <person name="Sun Q."/>
            <person name="Mori K."/>
        </authorList>
    </citation>
    <scope>NUCLEOTIDE SEQUENCE [LARGE SCALE GENOMIC DNA]</scope>
    <source>
        <strain evidence="2 3">JCM 11411</strain>
    </source>
</reference>
<dbReference type="Gene3D" id="1.10.1740.10">
    <property type="match status" value="1"/>
</dbReference>
<dbReference type="RefSeq" id="WP_378374319.1">
    <property type="nucleotide sequence ID" value="NZ_JBHMAS010000014.1"/>
</dbReference>
<comment type="caution">
    <text evidence="2">The sequence shown here is derived from an EMBL/GenBank/DDBJ whole genome shotgun (WGS) entry which is preliminary data.</text>
</comment>
<evidence type="ECO:0000259" key="1">
    <source>
        <dbReference type="Pfam" id="PF04542"/>
    </source>
</evidence>
<name>A0ABV5XDC4_9NOCA</name>
<keyword evidence="3" id="KW-1185">Reference proteome</keyword>
<protein>
    <submittedName>
        <fullName evidence="2">Sigma factor</fullName>
    </submittedName>
</protein>
<evidence type="ECO:0000313" key="2">
    <source>
        <dbReference type="EMBL" id="MFB9779687.1"/>
    </source>
</evidence>
<dbReference type="SUPFAM" id="SSF88946">
    <property type="entry name" value="Sigma2 domain of RNA polymerase sigma factors"/>
    <property type="match status" value="1"/>
</dbReference>
<gene>
    <name evidence="2" type="ORF">ACFFQ6_08345</name>
</gene>
<dbReference type="InterPro" id="IPR007627">
    <property type="entry name" value="RNA_pol_sigma70_r2"/>
</dbReference>
<evidence type="ECO:0000313" key="3">
    <source>
        <dbReference type="Proteomes" id="UP001589587"/>
    </source>
</evidence>